<name>A0A3N0E3Q5_9ACTN</name>
<dbReference type="EMBL" id="RJMB01000023">
    <property type="protein sequence ID" value="RNL82471.1"/>
    <property type="molecule type" value="Genomic_DNA"/>
</dbReference>
<dbReference type="SUPFAM" id="SSF54373">
    <property type="entry name" value="FAD-linked reductases, C-terminal domain"/>
    <property type="match status" value="1"/>
</dbReference>
<dbReference type="GO" id="GO:0005737">
    <property type="term" value="C:cytoplasm"/>
    <property type="evidence" value="ECO:0007669"/>
    <property type="project" value="TreeGrafter"/>
</dbReference>
<feature type="compositionally biased region" description="Low complexity" evidence="2">
    <location>
        <begin position="418"/>
        <end position="433"/>
    </location>
</feature>
<dbReference type="InterPro" id="IPR006076">
    <property type="entry name" value="FAD-dep_OxRdtase"/>
</dbReference>
<dbReference type="OrthoDB" id="9806257at2"/>
<dbReference type="SUPFAM" id="SSF51905">
    <property type="entry name" value="FAD/NAD(P)-binding domain"/>
    <property type="match status" value="1"/>
</dbReference>
<accession>A0A3N0E3Q5</accession>
<dbReference type="Proteomes" id="UP000269198">
    <property type="component" value="Unassembled WGS sequence"/>
</dbReference>
<evidence type="ECO:0000256" key="2">
    <source>
        <dbReference type="SAM" id="MobiDB-lite"/>
    </source>
</evidence>
<dbReference type="PANTHER" id="PTHR13847:SF289">
    <property type="entry name" value="GLYCINE OXIDASE"/>
    <property type="match status" value="1"/>
</dbReference>
<dbReference type="Gene3D" id="3.50.50.60">
    <property type="entry name" value="FAD/NAD(P)-binding domain"/>
    <property type="match status" value="2"/>
</dbReference>
<reference evidence="4 5" key="1">
    <citation type="submission" date="2018-11" db="EMBL/GenBank/DDBJ databases">
        <title>The genome draft of YIM 96095.</title>
        <authorList>
            <person name="Tang S.-K."/>
            <person name="Chunyu W.-X."/>
            <person name="Feng Y.-Z."/>
        </authorList>
    </citation>
    <scope>NUCLEOTIDE SEQUENCE [LARGE SCALE GENOMIC DNA]</scope>
    <source>
        <strain evidence="4 5">YIM 96095</strain>
    </source>
</reference>
<dbReference type="AlphaFoldDB" id="A0A3N0E3Q5"/>
<sequence length="450" mass="47917">MGSTSADVVIIGAGTVGASIAYETARRGASVIVLDEGSDIGNGCSYANAGLLAPSHVEPLTTPANVLAGMRYMFQPDSPFHVHPSPRLAPWFARFVRSSGATRARELTARMRELAVHSTRLHAEYAERGLDTGYRANGAMDVFLTERALNQATANLSTDVERSEVITGEEARDREPTLGPVAGAIFRPDEAQVGSQQFVRATLRAAQSHGATIRWGTRASLVPAERDRIAGVDTPEGRIVADTYVVAAGLGSRHLCESVGIRMPMEGAKGYVVDVEVDGEGPRIPLSFREPKVVATPYSDRLRLCGTLELGGDPRSVNASRVAAIRAAGQRGLPGVRLRRVVQTWAGLRPATADGVPSIGRSAARRDLVVAAGHGMWGLVLAPVTGELLARGIVEDAPTMREAAFSPDRFGRPRRSSSPRAGRPVLAARAAAPPVDPPTRTPMRQREEPQ</sequence>
<protein>
    <submittedName>
        <fullName evidence="4">FAD-dependent oxidoreductase</fullName>
    </submittedName>
</protein>
<dbReference type="Pfam" id="PF01266">
    <property type="entry name" value="DAO"/>
    <property type="match status" value="1"/>
</dbReference>
<dbReference type="Gene3D" id="3.30.9.10">
    <property type="entry name" value="D-Amino Acid Oxidase, subunit A, domain 2"/>
    <property type="match status" value="1"/>
</dbReference>
<comment type="caution">
    <text evidence="4">The sequence shown here is derived from an EMBL/GenBank/DDBJ whole genome shotgun (WGS) entry which is preliminary data.</text>
</comment>
<dbReference type="RefSeq" id="WP_123202843.1">
    <property type="nucleotide sequence ID" value="NZ_RJMB01000023.1"/>
</dbReference>
<dbReference type="GO" id="GO:0016491">
    <property type="term" value="F:oxidoreductase activity"/>
    <property type="evidence" value="ECO:0007669"/>
    <property type="project" value="UniProtKB-KW"/>
</dbReference>
<dbReference type="InterPro" id="IPR036188">
    <property type="entry name" value="FAD/NAD-bd_sf"/>
</dbReference>
<evidence type="ECO:0000313" key="5">
    <source>
        <dbReference type="Proteomes" id="UP000269198"/>
    </source>
</evidence>
<evidence type="ECO:0000313" key="4">
    <source>
        <dbReference type="EMBL" id="RNL82471.1"/>
    </source>
</evidence>
<keyword evidence="1" id="KW-0560">Oxidoreductase</keyword>
<organism evidence="4 5">
    <name type="scientific">Halostreptopolyspora alba</name>
    <dbReference type="NCBI Taxonomy" id="2487137"/>
    <lineage>
        <taxon>Bacteria</taxon>
        <taxon>Bacillati</taxon>
        <taxon>Actinomycetota</taxon>
        <taxon>Actinomycetes</taxon>
        <taxon>Streptosporangiales</taxon>
        <taxon>Nocardiopsidaceae</taxon>
        <taxon>Halostreptopolyspora</taxon>
    </lineage>
</organism>
<evidence type="ECO:0000259" key="3">
    <source>
        <dbReference type="Pfam" id="PF01266"/>
    </source>
</evidence>
<feature type="domain" description="FAD dependent oxidoreductase" evidence="3">
    <location>
        <begin position="7"/>
        <end position="390"/>
    </location>
</feature>
<dbReference type="PANTHER" id="PTHR13847">
    <property type="entry name" value="SARCOSINE DEHYDROGENASE-RELATED"/>
    <property type="match status" value="1"/>
</dbReference>
<evidence type="ECO:0000256" key="1">
    <source>
        <dbReference type="ARBA" id="ARBA00023002"/>
    </source>
</evidence>
<proteinExistence type="predicted"/>
<keyword evidence="5" id="KW-1185">Reference proteome</keyword>
<gene>
    <name evidence="4" type="ORF">EFW17_19385</name>
</gene>
<feature type="region of interest" description="Disordered" evidence="2">
    <location>
        <begin position="406"/>
        <end position="450"/>
    </location>
</feature>